<organism evidence="1 2">
    <name type="scientific">Chitinophaga filiformis</name>
    <name type="common">Myxococcus filiformis</name>
    <name type="synonym">Flexibacter filiformis</name>
    <dbReference type="NCBI Taxonomy" id="104663"/>
    <lineage>
        <taxon>Bacteria</taxon>
        <taxon>Pseudomonadati</taxon>
        <taxon>Bacteroidota</taxon>
        <taxon>Chitinophagia</taxon>
        <taxon>Chitinophagales</taxon>
        <taxon>Chitinophagaceae</taxon>
        <taxon>Chitinophaga</taxon>
    </lineage>
</organism>
<dbReference type="STRING" id="104663.SAMN04488121_102439"/>
<dbReference type="PROSITE" id="PS51257">
    <property type="entry name" value="PROKAR_LIPOPROTEIN"/>
    <property type="match status" value="1"/>
</dbReference>
<dbReference type="Proteomes" id="UP000199045">
    <property type="component" value="Unassembled WGS sequence"/>
</dbReference>
<dbReference type="OrthoDB" id="9825756at2"/>
<dbReference type="EMBL" id="FNBN01000002">
    <property type="protein sequence ID" value="SDF61333.1"/>
    <property type="molecule type" value="Genomic_DNA"/>
</dbReference>
<dbReference type="RefSeq" id="WP_143011408.1">
    <property type="nucleotide sequence ID" value="NZ_FNBN01000002.1"/>
</dbReference>
<evidence type="ECO:0000313" key="1">
    <source>
        <dbReference type="EMBL" id="SDF61333.1"/>
    </source>
</evidence>
<evidence type="ECO:0000313" key="2">
    <source>
        <dbReference type="Proteomes" id="UP000199045"/>
    </source>
</evidence>
<name>A0A1G7MHZ8_CHIFI</name>
<accession>A0A1G7MHZ8</accession>
<protein>
    <submittedName>
        <fullName evidence="1">Uncharacterized protein</fullName>
    </submittedName>
</protein>
<reference evidence="1 2" key="1">
    <citation type="submission" date="2016-10" db="EMBL/GenBank/DDBJ databases">
        <authorList>
            <person name="de Groot N.N."/>
        </authorList>
    </citation>
    <scope>NUCLEOTIDE SEQUENCE [LARGE SCALE GENOMIC DNA]</scope>
    <source>
        <strain evidence="1 2">DSM 527</strain>
    </source>
</reference>
<dbReference type="AlphaFoldDB" id="A0A1G7MHZ8"/>
<sequence>MKRIIAALIGLGIAYSMFSCQKPKDTLKHIRTDASYYVLWHLPQGIRGALDQYTTFDFDYSRFAITLNGGLYLKVDSIESAGRLVKIELPGAALSTRNVAMAIDFYGWAVPAQTGKPNYAVFNIEDGFLKIKGKNVDTTLGKGVWYLTKAGKVLPGGRQFFMVSADGLLYDDEITLGELCRSIEGIYSIRVVYDERFSGSVLYNVDIDIRKSLAAQLPAFAAAGSFNFTLDSYNRVLNIRPK</sequence>
<proteinExistence type="predicted"/>
<gene>
    <name evidence="1" type="ORF">SAMN04488121_102439</name>
</gene>